<reference evidence="2 4" key="2">
    <citation type="submission" date="2020-09" db="EMBL/GenBank/DDBJ databases">
        <title>Co-existence of a novel multidrug-resistance efflux pump with carbapenem resistance gene blaVIM-2 in one megaplasmid in Pseudomonas putida.</title>
        <authorList>
            <person name="Peng K."/>
            <person name="Li R."/>
        </authorList>
    </citation>
    <scope>NUCLEOTIDE SEQUENCE [LARGE SCALE GENOMIC DNA]</scope>
    <source>
        <strain evidence="2 4">ZXPA-20</strain>
        <plasmid evidence="2 4">pZXPA-20-602k</plasmid>
    </source>
</reference>
<name>A0A1X0ZMG5_PSEPU</name>
<accession>A0A1X0ZMG5</accession>
<evidence type="ECO:0000313" key="4">
    <source>
        <dbReference type="Proteomes" id="UP000516786"/>
    </source>
</evidence>
<reference evidence="1 3" key="1">
    <citation type="submission" date="2017-04" db="EMBL/GenBank/DDBJ databases">
        <title>Presence of VIM-2 positive Pseudomonas species in chickens and their surrounding environment.</title>
        <authorList>
            <person name="Zhang R."/>
        </authorList>
    </citation>
    <scope>NUCLEOTIDE SEQUENCE [LARGE SCALE GENOMIC DNA]</scope>
    <source>
        <strain evidence="1 3">DZ-C18</strain>
    </source>
</reference>
<evidence type="ECO:0000313" key="3">
    <source>
        <dbReference type="Proteomes" id="UP000193675"/>
    </source>
</evidence>
<geneLocation type="plasmid" evidence="2 4">
    <name>pZXPA-20-602k</name>
</geneLocation>
<dbReference type="EMBL" id="CP061724">
    <property type="protein sequence ID" value="QOD01340.1"/>
    <property type="molecule type" value="Genomic_DNA"/>
</dbReference>
<keyword evidence="2" id="KW-0614">Plasmid</keyword>
<dbReference type="AlphaFoldDB" id="A0A1X0ZMG5"/>
<dbReference type="Proteomes" id="UP000516786">
    <property type="component" value="Plasmid pZXPA-20-602k"/>
</dbReference>
<dbReference type="RefSeq" id="WP_084859100.1">
    <property type="nucleotide sequence ID" value="NZ_CP061724.1"/>
</dbReference>
<gene>
    <name evidence="1" type="ORF">B7H17_24265</name>
    <name evidence="2" type="ORF">ID616_32640</name>
</gene>
<protein>
    <submittedName>
        <fullName evidence="1">Uncharacterized protein</fullName>
    </submittedName>
</protein>
<dbReference type="EMBL" id="NBWC01000049">
    <property type="protein sequence ID" value="ORL58654.1"/>
    <property type="molecule type" value="Genomic_DNA"/>
</dbReference>
<proteinExistence type="predicted"/>
<organism evidence="1 3">
    <name type="scientific">Pseudomonas putida</name>
    <name type="common">Arthrobacter siderocapsulatus</name>
    <dbReference type="NCBI Taxonomy" id="303"/>
    <lineage>
        <taxon>Bacteria</taxon>
        <taxon>Pseudomonadati</taxon>
        <taxon>Pseudomonadota</taxon>
        <taxon>Gammaproteobacteria</taxon>
        <taxon>Pseudomonadales</taxon>
        <taxon>Pseudomonadaceae</taxon>
        <taxon>Pseudomonas</taxon>
    </lineage>
</organism>
<dbReference type="Proteomes" id="UP000193675">
    <property type="component" value="Unassembled WGS sequence"/>
</dbReference>
<evidence type="ECO:0000313" key="1">
    <source>
        <dbReference type="EMBL" id="ORL58654.1"/>
    </source>
</evidence>
<sequence>MPQPTPSLRTVGRVLTPAGEEHFAYLAIHPQQDLALLEAHSLDVGTAPGIKIIADSEKCLLLTEDDHLAFLSGGAGKLAADSIVDWLIELEFADEVEWHGCVTEVALEPENPLPRMVLGYYPRAEAEAIAAVLTPDPQLARLNTKAILEADSSGNVYHYQLRYPGDMDDTVVFVRALDCETGLDFAKNHLRTMRNGAPDIEIVGINTGLLAWTV</sequence>
<evidence type="ECO:0000313" key="2">
    <source>
        <dbReference type="EMBL" id="QOD01340.1"/>
    </source>
</evidence>